<comment type="pathway">
    <text evidence="2">Cofactor biosynthesis; ubiquinone biosynthesis.</text>
</comment>
<protein>
    <submittedName>
        <fullName evidence="9">2-octaprenyl-6-methoxyphenol hydroxylase</fullName>
        <ecNumber evidence="9">1.14.13.-</ecNumber>
    </submittedName>
</protein>
<dbReference type="Proteomes" id="UP000182800">
    <property type="component" value="Unassembled WGS sequence"/>
</dbReference>
<dbReference type="UniPathway" id="UPA00232"/>
<evidence type="ECO:0000259" key="8">
    <source>
        <dbReference type="Pfam" id="PF01494"/>
    </source>
</evidence>
<keyword evidence="7" id="KW-0503">Monooxygenase</keyword>
<dbReference type="GO" id="GO:0006744">
    <property type="term" value="P:ubiquinone biosynthetic process"/>
    <property type="evidence" value="ECO:0007669"/>
    <property type="project" value="UniProtKB-UniPathway"/>
</dbReference>
<sequence length="438" mass="46686">MAENKARRKRRSDKAANGIRTTLAGHRHVLIAGSGIAGLSLALALSRACPEQLEVTVCDPALPAPGMPDARADDERAYAVAAAGRRMFEALGIWGQIAGEAQPMRDMVITDSHLADPVRPAFLNFDGEIAPGEAFAHMVPARALLAALLPACREAGVDLRRVAVRRFTADTAGGAAMLSDGERLPVNLCVAADGAKSRLREAAGIGWVGWSYPQVGIVATIGHERDHGGRAIEHFLPSGPFALLPLTPGGTLGHRSSIVWTERRDIARALLAREDGEISDEVARRFGLELGAIVLETPLRSFPLSFGIAREFAASRLALIGDAAHVIHPIAGQGLNLGLKDVAALAECIADATRLGMDPGGADVLTGYSRARRFDTVAMAAVTDGLNRLFSNDIEPIRMLRDFGLGLVERLPPLKRYFIREASGLRGDGPRLLRGEQL</sequence>
<evidence type="ECO:0000256" key="6">
    <source>
        <dbReference type="ARBA" id="ARBA00023002"/>
    </source>
</evidence>
<comment type="cofactor">
    <cofactor evidence="1">
        <name>FAD</name>
        <dbReference type="ChEBI" id="CHEBI:57692"/>
    </cofactor>
</comment>
<dbReference type="AlphaFoldDB" id="A0A0P7Y1U5"/>
<proteinExistence type="inferred from homology"/>
<evidence type="ECO:0000256" key="7">
    <source>
        <dbReference type="ARBA" id="ARBA00023033"/>
    </source>
</evidence>
<dbReference type="PANTHER" id="PTHR43876">
    <property type="entry name" value="UBIQUINONE BIOSYNTHESIS MONOOXYGENASE COQ6, MITOCHONDRIAL"/>
    <property type="match status" value="1"/>
</dbReference>
<evidence type="ECO:0000313" key="12">
    <source>
        <dbReference type="Proteomes" id="UP000182800"/>
    </source>
</evidence>
<dbReference type="InterPro" id="IPR018168">
    <property type="entry name" value="Ubi_Hdrlase_CS"/>
</dbReference>
<dbReference type="EC" id="1.14.13.-" evidence="9"/>
<feature type="domain" description="FAD-binding" evidence="8">
    <location>
        <begin position="28"/>
        <end position="373"/>
    </location>
</feature>
<dbReference type="NCBIfam" id="TIGR01988">
    <property type="entry name" value="Ubi-OHases"/>
    <property type="match status" value="1"/>
</dbReference>
<dbReference type="PROSITE" id="PS01304">
    <property type="entry name" value="UBIH"/>
    <property type="match status" value="1"/>
</dbReference>
<accession>A0A0P7Y1U5</accession>
<dbReference type="GO" id="GO:0004497">
    <property type="term" value="F:monooxygenase activity"/>
    <property type="evidence" value="ECO:0007669"/>
    <property type="project" value="UniProtKB-KW"/>
</dbReference>
<dbReference type="EMBL" id="FMBM01000001">
    <property type="protein sequence ID" value="SCC79702.1"/>
    <property type="molecule type" value="Genomic_DNA"/>
</dbReference>
<evidence type="ECO:0000313" key="9">
    <source>
        <dbReference type="EMBL" id="KPQ10333.1"/>
    </source>
</evidence>
<keyword evidence="12" id="KW-1185">Reference proteome</keyword>
<dbReference type="InterPro" id="IPR051205">
    <property type="entry name" value="UbiH/COQ6_monooxygenase"/>
</dbReference>
<name>A0A0P7Y1U5_9HYPH</name>
<reference evidence="9 11" key="1">
    <citation type="submission" date="2015-09" db="EMBL/GenBank/DDBJ databases">
        <title>Identification and resolution of microdiversity through metagenomic sequencing of parallel consortia.</title>
        <authorList>
            <person name="Nelson W.C."/>
            <person name="Romine M.F."/>
            <person name="Lindemann S.R."/>
        </authorList>
    </citation>
    <scope>NUCLEOTIDE SEQUENCE [LARGE SCALE GENOMIC DNA]</scope>
    <source>
        <strain evidence="9">HL-109</strain>
    </source>
</reference>
<dbReference type="OrthoDB" id="9796623at2"/>
<evidence type="ECO:0000256" key="2">
    <source>
        <dbReference type="ARBA" id="ARBA00004749"/>
    </source>
</evidence>
<dbReference type="EMBL" id="LJSX01000016">
    <property type="protein sequence ID" value="KPQ10333.1"/>
    <property type="molecule type" value="Genomic_DNA"/>
</dbReference>
<dbReference type="Gene3D" id="3.50.50.60">
    <property type="entry name" value="FAD/NAD(P)-binding domain"/>
    <property type="match status" value="2"/>
</dbReference>
<evidence type="ECO:0000256" key="3">
    <source>
        <dbReference type="ARBA" id="ARBA00005349"/>
    </source>
</evidence>
<gene>
    <name evidence="9" type="primary">ubiH</name>
    <name evidence="10" type="ORF">GA0071312_1106</name>
    <name evidence="9" type="ORF">HLUCCO17_11160</name>
</gene>
<evidence type="ECO:0000313" key="10">
    <source>
        <dbReference type="EMBL" id="SCC79702.1"/>
    </source>
</evidence>
<dbReference type="SUPFAM" id="SSF51905">
    <property type="entry name" value="FAD/NAD(P)-binding domain"/>
    <property type="match status" value="1"/>
</dbReference>
<organism evidence="9 11">
    <name type="scientific">Saliniramus fredricksonii</name>
    <dbReference type="NCBI Taxonomy" id="1653334"/>
    <lineage>
        <taxon>Bacteria</taxon>
        <taxon>Pseudomonadati</taxon>
        <taxon>Pseudomonadota</taxon>
        <taxon>Alphaproteobacteria</taxon>
        <taxon>Hyphomicrobiales</taxon>
        <taxon>Salinarimonadaceae</taxon>
        <taxon>Saliniramus</taxon>
    </lineage>
</organism>
<dbReference type="PATRIC" id="fig|1653334.4.peg.3570"/>
<dbReference type="GO" id="GO:0071949">
    <property type="term" value="F:FAD binding"/>
    <property type="evidence" value="ECO:0007669"/>
    <property type="project" value="InterPro"/>
</dbReference>
<evidence type="ECO:0000256" key="4">
    <source>
        <dbReference type="ARBA" id="ARBA00022630"/>
    </source>
</evidence>
<dbReference type="Proteomes" id="UP000050497">
    <property type="component" value="Unassembled WGS sequence"/>
</dbReference>
<evidence type="ECO:0000313" key="11">
    <source>
        <dbReference type="Proteomes" id="UP000050497"/>
    </source>
</evidence>
<dbReference type="InterPro" id="IPR002938">
    <property type="entry name" value="FAD-bd"/>
</dbReference>
<dbReference type="Pfam" id="PF01494">
    <property type="entry name" value="FAD_binding_3"/>
    <property type="match status" value="1"/>
</dbReference>
<dbReference type="PANTHER" id="PTHR43876:SF7">
    <property type="entry name" value="UBIQUINONE BIOSYNTHESIS MONOOXYGENASE COQ6, MITOCHONDRIAL"/>
    <property type="match status" value="1"/>
</dbReference>
<dbReference type="InterPro" id="IPR036188">
    <property type="entry name" value="FAD/NAD-bd_sf"/>
</dbReference>
<dbReference type="RefSeq" id="WP_083204392.1">
    <property type="nucleotide sequence ID" value="NZ_FMBM01000001.1"/>
</dbReference>
<reference evidence="10 12" key="2">
    <citation type="submission" date="2016-08" db="EMBL/GenBank/DDBJ databases">
        <authorList>
            <person name="Varghese N."/>
            <person name="Submissions Spin"/>
        </authorList>
    </citation>
    <scope>NUCLEOTIDE SEQUENCE [LARGE SCALE GENOMIC DNA]</scope>
    <source>
        <strain evidence="10 12">HL-109</strain>
    </source>
</reference>
<keyword evidence="6 9" id="KW-0560">Oxidoreductase</keyword>
<dbReference type="PRINTS" id="PR00420">
    <property type="entry name" value="RNGMNOXGNASE"/>
</dbReference>
<dbReference type="InterPro" id="IPR010971">
    <property type="entry name" value="UbiH/COQ6"/>
</dbReference>
<comment type="caution">
    <text evidence="9">The sequence shown here is derived from an EMBL/GenBank/DDBJ whole genome shotgun (WGS) entry which is preliminary data.</text>
</comment>
<evidence type="ECO:0000256" key="1">
    <source>
        <dbReference type="ARBA" id="ARBA00001974"/>
    </source>
</evidence>
<comment type="similarity">
    <text evidence="3">Belongs to the UbiH/COQ6 family.</text>
</comment>
<dbReference type="GO" id="GO:0110142">
    <property type="term" value="C:ubiquinone biosynthesis complex"/>
    <property type="evidence" value="ECO:0007669"/>
    <property type="project" value="UniProtKB-ARBA"/>
</dbReference>
<keyword evidence="5" id="KW-0274">FAD</keyword>
<dbReference type="STRING" id="1653334.GA0071312_1106"/>
<dbReference type="NCBIfam" id="NF005599">
    <property type="entry name" value="PRK07333.1"/>
    <property type="match status" value="1"/>
</dbReference>
<evidence type="ECO:0000256" key="5">
    <source>
        <dbReference type="ARBA" id="ARBA00022827"/>
    </source>
</evidence>
<dbReference type="GO" id="GO:0016705">
    <property type="term" value="F:oxidoreductase activity, acting on paired donors, with incorporation or reduction of molecular oxygen"/>
    <property type="evidence" value="ECO:0007669"/>
    <property type="project" value="InterPro"/>
</dbReference>
<keyword evidence="4" id="KW-0285">Flavoprotein</keyword>
<dbReference type="FunFam" id="3.50.50.60:FF:000021">
    <property type="entry name" value="Ubiquinone biosynthesis monooxygenase COQ6"/>
    <property type="match status" value="1"/>
</dbReference>